<proteinExistence type="predicted"/>
<evidence type="ECO:0000313" key="4">
    <source>
        <dbReference type="Proteomes" id="UP000027586"/>
    </source>
</evidence>
<reference evidence="3" key="1">
    <citation type="submission" date="2013-08" db="EMBL/GenBank/DDBJ databases">
        <title>Gene expansion shapes genome architecture in the human pathogen Lichtheimia corymbifera: an evolutionary genomics analysis in the ancient terrestrial Mucorales (Mucoromycotina).</title>
        <authorList>
            <person name="Schwartze V.U."/>
            <person name="Winter S."/>
            <person name="Shelest E."/>
            <person name="Marcet-Houben M."/>
            <person name="Horn F."/>
            <person name="Wehner S."/>
            <person name="Hoffmann K."/>
            <person name="Riege K."/>
            <person name="Sammeth M."/>
            <person name="Nowrousian M."/>
            <person name="Valiante V."/>
            <person name="Linde J."/>
            <person name="Jacobsen I.D."/>
            <person name="Marz M."/>
            <person name="Brakhage A.A."/>
            <person name="Gabaldon T."/>
            <person name="Bocker S."/>
            <person name="Voigt K."/>
        </authorList>
    </citation>
    <scope>NUCLEOTIDE SEQUENCE [LARGE SCALE GENOMIC DNA]</scope>
    <source>
        <strain evidence="3">FSU 9682</strain>
    </source>
</reference>
<comment type="caution">
    <text evidence="3">The sequence shown here is derived from an EMBL/GenBank/DDBJ whole genome shotgun (WGS) entry which is preliminary data.</text>
</comment>
<dbReference type="Proteomes" id="UP000027586">
    <property type="component" value="Unassembled WGS sequence"/>
</dbReference>
<dbReference type="Pfam" id="PF07744">
    <property type="entry name" value="SPOC"/>
    <property type="match status" value="1"/>
</dbReference>
<evidence type="ECO:0000256" key="1">
    <source>
        <dbReference type="SAM" id="MobiDB-lite"/>
    </source>
</evidence>
<organism evidence="3 4">
    <name type="scientific">Lichtheimia corymbifera JMRC:FSU:9682</name>
    <dbReference type="NCBI Taxonomy" id="1263082"/>
    <lineage>
        <taxon>Eukaryota</taxon>
        <taxon>Fungi</taxon>
        <taxon>Fungi incertae sedis</taxon>
        <taxon>Mucoromycota</taxon>
        <taxon>Mucoromycotina</taxon>
        <taxon>Mucoromycetes</taxon>
        <taxon>Mucorales</taxon>
        <taxon>Lichtheimiaceae</taxon>
        <taxon>Lichtheimia</taxon>
    </lineage>
</organism>
<dbReference type="OrthoDB" id="419537at2759"/>
<accession>A0A068RGN4</accession>
<keyword evidence="4" id="KW-1185">Reference proteome</keyword>
<feature type="region of interest" description="Disordered" evidence="1">
    <location>
        <begin position="37"/>
        <end position="61"/>
    </location>
</feature>
<dbReference type="CDD" id="cd21538">
    <property type="entry name" value="SPOC_TFIIS"/>
    <property type="match status" value="1"/>
</dbReference>
<protein>
    <recommendedName>
        <fullName evidence="2">Spen paralogue and orthologue SPOC C-terminal domain-containing protein</fullName>
    </recommendedName>
</protein>
<dbReference type="InterPro" id="IPR012921">
    <property type="entry name" value="SPOC_C"/>
</dbReference>
<dbReference type="VEuPathDB" id="FungiDB:LCOR_01085.1"/>
<dbReference type="STRING" id="1263082.A0A068RGN4"/>
<feature type="domain" description="Spen paralogue and orthologue SPOC C-terminal" evidence="2">
    <location>
        <begin position="170"/>
        <end position="320"/>
    </location>
</feature>
<dbReference type="AlphaFoldDB" id="A0A068RGN4"/>
<dbReference type="EMBL" id="CBTN010000003">
    <property type="protein sequence ID" value="CDH49338.1"/>
    <property type="molecule type" value="Genomic_DNA"/>
</dbReference>
<evidence type="ECO:0000259" key="2">
    <source>
        <dbReference type="Pfam" id="PF07744"/>
    </source>
</evidence>
<evidence type="ECO:0000313" key="3">
    <source>
        <dbReference type="EMBL" id="CDH49338.1"/>
    </source>
</evidence>
<sequence length="341" mass="38556">MFTNTLRTSSFPTRPASILETNLQPMSKTVHFAPFPTIMDNPESVTSDDDSSSQEDIPCSPVIPGRRTKQELDAMIDSLFGTDSTAITTTTTATTAYEEKKKEKRPNSNHNEGYIIKSKRKRDDYSKDIKVPNNEDTHKRKGILAKRSSTSIQPVIKQARRVSPVDSEKKDVAIWTGYVELSRRIRFQATARQIGGRKLSTSEWSHVLSPTLWVEGRIHVDVVDDYVTKIQHTPAARHEIVLVLFEPTQATTDNAHEADTLKEYLDSRQRLGVIGHNMTNVKDFYLMPLSEYQQLPDFLYVVRMDEVDIKRQGNVYIGIIVIQKPAPSSSLHPPPPPPSQE</sequence>
<name>A0A068RGN4_9FUNG</name>
<gene>
    <name evidence="3" type="ORF">LCOR_01085.1</name>
</gene>
<feature type="region of interest" description="Disordered" evidence="1">
    <location>
        <begin position="93"/>
        <end position="121"/>
    </location>
</feature>